<dbReference type="InterPro" id="IPR027417">
    <property type="entry name" value="P-loop_NTPase"/>
</dbReference>
<keyword evidence="3" id="KW-0862">Zinc</keyword>
<dbReference type="PROSITE" id="PS50936">
    <property type="entry name" value="ENGC_GTPASE"/>
    <property type="match status" value="1"/>
</dbReference>
<name>A0ABS3Q604_9GAMM</name>
<accession>A0ABS3Q604</accession>
<comment type="function">
    <text evidence="3">One of several proteins that assist in the late maturation steps of the functional core of the 30S ribosomal subunit. Helps release RbfA from mature subunits. May play a role in the assembly of ribosomal proteins into the subunit. Circularly permuted GTPase that catalyzes slow GTP hydrolysis, GTPase activity is stimulated by the 30S ribosomal subunit.</text>
</comment>
<dbReference type="Gene3D" id="2.40.50.140">
    <property type="entry name" value="Nucleic acid-binding proteins"/>
    <property type="match status" value="1"/>
</dbReference>
<organism evidence="7 8">
    <name type="scientific">Thiomicrorhabdus marina</name>
    <dbReference type="NCBI Taxonomy" id="2818442"/>
    <lineage>
        <taxon>Bacteria</taxon>
        <taxon>Pseudomonadati</taxon>
        <taxon>Pseudomonadota</taxon>
        <taxon>Gammaproteobacteria</taxon>
        <taxon>Thiotrichales</taxon>
        <taxon>Piscirickettsiaceae</taxon>
        <taxon>Thiomicrorhabdus</taxon>
    </lineage>
</organism>
<dbReference type="InterPro" id="IPR004881">
    <property type="entry name" value="Ribosome_biogen_GTPase_RsgA"/>
</dbReference>
<feature type="domain" description="CP-type G" evidence="6">
    <location>
        <begin position="97"/>
        <end position="273"/>
    </location>
</feature>
<dbReference type="PANTHER" id="PTHR32120:SF11">
    <property type="entry name" value="SMALL RIBOSOMAL SUBUNIT BIOGENESIS GTPASE RSGA 1, MITOCHONDRIAL-RELATED"/>
    <property type="match status" value="1"/>
</dbReference>
<keyword evidence="8" id="KW-1185">Reference proteome</keyword>
<feature type="binding site" evidence="3">
    <location>
        <position position="304"/>
    </location>
    <ligand>
        <name>Zn(2+)</name>
        <dbReference type="ChEBI" id="CHEBI:29105"/>
    </ligand>
</feature>
<dbReference type="EC" id="3.6.1.-" evidence="3"/>
<keyword evidence="3" id="KW-0378">Hydrolase</keyword>
<keyword evidence="3" id="KW-0699">rRNA-binding</keyword>
<dbReference type="InterPro" id="IPR010914">
    <property type="entry name" value="RsgA_GTPase_dom"/>
</dbReference>
<dbReference type="SUPFAM" id="SSF52540">
    <property type="entry name" value="P-loop containing nucleoside triphosphate hydrolases"/>
    <property type="match status" value="1"/>
</dbReference>
<keyword evidence="3" id="KW-0694">RNA-binding</keyword>
<dbReference type="InterPro" id="IPR030378">
    <property type="entry name" value="G_CP_dom"/>
</dbReference>
<dbReference type="EMBL" id="JAGETV010000016">
    <property type="protein sequence ID" value="MBO1927721.1"/>
    <property type="molecule type" value="Genomic_DNA"/>
</dbReference>
<sequence length="341" mass="37628">MAKRRLTQQQRRRVTSQRQKHNDDTELKSESGQLGEEQNGLVITSFGKRVLVEGDDGEHYSCKIRQHLGKLVAGDNVIWRTDIEPNTGVVISVLPRSHELSRPGFRGQTRMVAANIDFIGIVAPVVPGIHPDMVDRYLVGAEQLGIPAIIILNKVDLLESDEDWEAVAELLTPYDEMEIPLIPASTVSQQGLEELQEYMQGKNSVFVGPSGAGKSSLINALIPDLDIRVGALSEATGLGKHTTTNSILYHLPAMDENNKYGGNLIDSPGVRQFNPSPCELSDLETYYPDFAPFLGQCKFSNCSHGHEPDCAIKAAVESGDIAFTRYQSFRRLLEEFSQPAQ</sequence>
<dbReference type="Pfam" id="PF03193">
    <property type="entry name" value="RsgA_GTPase"/>
    <property type="match status" value="1"/>
</dbReference>
<evidence type="ECO:0000256" key="1">
    <source>
        <dbReference type="ARBA" id="ARBA00022741"/>
    </source>
</evidence>
<keyword evidence="3" id="KW-0690">Ribosome biogenesis</keyword>
<keyword evidence="3" id="KW-0479">Metal-binding</keyword>
<dbReference type="PROSITE" id="PS51721">
    <property type="entry name" value="G_CP"/>
    <property type="match status" value="1"/>
</dbReference>
<feature type="binding site" evidence="3">
    <location>
        <begin position="153"/>
        <end position="156"/>
    </location>
    <ligand>
        <name>GTP</name>
        <dbReference type="ChEBI" id="CHEBI:37565"/>
    </ligand>
</feature>
<protein>
    <recommendedName>
        <fullName evidence="3">Small ribosomal subunit biogenesis GTPase RsgA</fullName>
        <ecNumber evidence="3">3.6.1.-</ecNumber>
    </recommendedName>
</protein>
<feature type="binding site" evidence="3">
    <location>
        <position position="297"/>
    </location>
    <ligand>
        <name>Zn(2+)</name>
        <dbReference type="ChEBI" id="CHEBI:29105"/>
    </ligand>
</feature>
<proteinExistence type="inferred from homology"/>
<evidence type="ECO:0000256" key="4">
    <source>
        <dbReference type="SAM" id="MobiDB-lite"/>
    </source>
</evidence>
<keyword evidence="3" id="KW-0963">Cytoplasm</keyword>
<evidence type="ECO:0000313" key="7">
    <source>
        <dbReference type="EMBL" id="MBO1927721.1"/>
    </source>
</evidence>
<dbReference type="NCBIfam" id="TIGR00157">
    <property type="entry name" value="ribosome small subunit-dependent GTPase A"/>
    <property type="match status" value="1"/>
</dbReference>
<feature type="binding site" evidence="3">
    <location>
        <begin position="208"/>
        <end position="216"/>
    </location>
    <ligand>
        <name>GTP</name>
        <dbReference type="ChEBI" id="CHEBI:37565"/>
    </ligand>
</feature>
<feature type="compositionally biased region" description="Basic residues" evidence="4">
    <location>
        <begin position="1"/>
        <end position="19"/>
    </location>
</feature>
<comment type="subunit">
    <text evidence="3">Monomer. Associates with 30S ribosomal subunit, binds 16S rRNA.</text>
</comment>
<dbReference type="RefSeq" id="WP_208150336.1">
    <property type="nucleotide sequence ID" value="NZ_JAGETV010000016.1"/>
</dbReference>
<keyword evidence="2 3" id="KW-0342">GTP-binding</keyword>
<dbReference type="Gene3D" id="1.10.40.50">
    <property type="entry name" value="Probable gtpase engc, domain 3"/>
    <property type="match status" value="1"/>
</dbReference>
<feature type="binding site" evidence="3">
    <location>
        <position position="310"/>
    </location>
    <ligand>
        <name>Zn(2+)</name>
        <dbReference type="ChEBI" id="CHEBI:29105"/>
    </ligand>
</feature>
<feature type="region of interest" description="Disordered" evidence="4">
    <location>
        <begin position="1"/>
        <end position="35"/>
    </location>
</feature>
<dbReference type="PANTHER" id="PTHR32120">
    <property type="entry name" value="SMALL RIBOSOMAL SUBUNIT BIOGENESIS GTPASE RSGA"/>
    <property type="match status" value="1"/>
</dbReference>
<dbReference type="HAMAP" id="MF_01820">
    <property type="entry name" value="GTPase_RsgA"/>
    <property type="match status" value="1"/>
</dbReference>
<dbReference type="Gene3D" id="3.40.50.300">
    <property type="entry name" value="P-loop containing nucleotide triphosphate hydrolases"/>
    <property type="match status" value="1"/>
</dbReference>
<dbReference type="Proteomes" id="UP000664835">
    <property type="component" value="Unassembled WGS sequence"/>
</dbReference>
<evidence type="ECO:0000259" key="5">
    <source>
        <dbReference type="PROSITE" id="PS50936"/>
    </source>
</evidence>
<comment type="caution">
    <text evidence="7">The sequence shown here is derived from an EMBL/GenBank/DDBJ whole genome shotgun (WGS) entry which is preliminary data.</text>
</comment>
<evidence type="ECO:0000256" key="3">
    <source>
        <dbReference type="HAMAP-Rule" id="MF_01820"/>
    </source>
</evidence>
<comment type="subcellular location">
    <subcellularLocation>
        <location evidence="3">Cytoplasm</location>
    </subcellularLocation>
</comment>
<feature type="binding site" evidence="3">
    <location>
        <position position="302"/>
    </location>
    <ligand>
        <name>Zn(2+)</name>
        <dbReference type="ChEBI" id="CHEBI:29105"/>
    </ligand>
</feature>
<evidence type="ECO:0000313" key="8">
    <source>
        <dbReference type="Proteomes" id="UP000664835"/>
    </source>
</evidence>
<reference evidence="7 8" key="1">
    <citation type="submission" date="2021-03" db="EMBL/GenBank/DDBJ databases">
        <title>Thiomicrorhabdus sp.nov.,novel sulfur-oxidizing bacteria isolated from coastal sediment.</title>
        <authorList>
            <person name="Liu X."/>
        </authorList>
    </citation>
    <scope>NUCLEOTIDE SEQUENCE [LARGE SCALE GENOMIC DNA]</scope>
    <source>
        <strain evidence="7 8">6S2-11</strain>
    </source>
</reference>
<evidence type="ECO:0000256" key="2">
    <source>
        <dbReference type="ARBA" id="ARBA00023134"/>
    </source>
</evidence>
<gene>
    <name evidence="3 7" type="primary">rsgA</name>
    <name evidence="7" type="ORF">J3998_09050</name>
</gene>
<comment type="cofactor">
    <cofactor evidence="3">
        <name>Zn(2+)</name>
        <dbReference type="ChEBI" id="CHEBI:29105"/>
    </cofactor>
    <text evidence="3">Binds 1 zinc ion per subunit.</text>
</comment>
<feature type="compositionally biased region" description="Basic and acidic residues" evidence="4">
    <location>
        <begin position="20"/>
        <end position="29"/>
    </location>
</feature>
<keyword evidence="1 3" id="KW-0547">Nucleotide-binding</keyword>
<evidence type="ECO:0000259" key="6">
    <source>
        <dbReference type="PROSITE" id="PS51721"/>
    </source>
</evidence>
<feature type="domain" description="EngC GTPase" evidence="5">
    <location>
        <begin position="114"/>
        <end position="271"/>
    </location>
</feature>
<dbReference type="InterPro" id="IPR012340">
    <property type="entry name" value="NA-bd_OB-fold"/>
</dbReference>
<dbReference type="CDD" id="cd01854">
    <property type="entry name" value="YjeQ_EngC"/>
    <property type="match status" value="1"/>
</dbReference>
<comment type="similarity">
    <text evidence="3">Belongs to the TRAFAC class YlqF/YawG GTPase family. RsgA subfamily.</text>
</comment>